<dbReference type="EMBL" id="UAUI01000026">
    <property type="protein sequence ID" value="SPZ42670.1"/>
    <property type="molecule type" value="Genomic_DNA"/>
</dbReference>
<comment type="caution">
    <text evidence="1">The sequence shown here is derived from an EMBL/GenBank/DDBJ whole genome shotgun (WGS) entry which is preliminary data.</text>
</comment>
<dbReference type="AlphaFoldDB" id="A0AB38FMT0"/>
<reference evidence="1 2" key="1">
    <citation type="submission" date="2018-06" db="EMBL/GenBank/DDBJ databases">
        <authorList>
            <consortium name="Pathogen Informatics"/>
            <person name="Doyle S."/>
        </authorList>
    </citation>
    <scope>NUCLEOTIDE SEQUENCE [LARGE SCALE GENOMIC DNA]</scope>
    <source>
        <strain evidence="1 2">NCTC13229</strain>
    </source>
</reference>
<evidence type="ECO:0000313" key="2">
    <source>
        <dbReference type="Proteomes" id="UP000251211"/>
    </source>
</evidence>
<name>A0AB38FMT0_RHOWR</name>
<dbReference type="Pfam" id="PF12079">
    <property type="entry name" value="DUF3558"/>
    <property type="match status" value="1"/>
</dbReference>
<dbReference type="InterPro" id="IPR024520">
    <property type="entry name" value="DUF3558"/>
</dbReference>
<accession>A0AB38FMT0</accession>
<dbReference type="Proteomes" id="UP000251211">
    <property type="component" value="Unassembled WGS sequence"/>
</dbReference>
<proteinExistence type="predicted"/>
<organism evidence="1 2">
    <name type="scientific">Rhodococcus wratislaviensis</name>
    <name type="common">Tsukamurella wratislaviensis</name>
    <dbReference type="NCBI Taxonomy" id="44752"/>
    <lineage>
        <taxon>Bacteria</taxon>
        <taxon>Bacillati</taxon>
        <taxon>Actinomycetota</taxon>
        <taxon>Actinomycetes</taxon>
        <taxon>Mycobacteriales</taxon>
        <taxon>Nocardiaceae</taxon>
        <taxon>Rhodococcus</taxon>
    </lineage>
</organism>
<protein>
    <submittedName>
        <fullName evidence="1">Protein of uncharacterized function (DUF3558)</fullName>
    </submittedName>
</protein>
<evidence type="ECO:0000313" key="1">
    <source>
        <dbReference type="EMBL" id="SPZ42670.1"/>
    </source>
</evidence>
<gene>
    <name evidence="1" type="ORF">NCTC13229_06196</name>
</gene>
<sequence length="101" mass="11062">MFTSHDPYYGITIAARGDTIEDIRQDDRFEVINETEIDGRRAVVGLFLGGSCTVAVDIEPGVLDFEILYSEGSPEFTTVDAACDQATKVATTLAPYFPDHL</sequence>